<evidence type="ECO:0000256" key="2">
    <source>
        <dbReference type="ARBA" id="ARBA00022692"/>
    </source>
</evidence>
<gene>
    <name evidence="6" type="ORF">DLM86_04750</name>
</gene>
<evidence type="ECO:0000256" key="4">
    <source>
        <dbReference type="ARBA" id="ARBA00023136"/>
    </source>
</evidence>
<reference evidence="6 7" key="1">
    <citation type="submission" date="2018-05" db="EMBL/GenBank/DDBJ databases">
        <title>Paenibacillus flagellatus sp. nov., isolated from selenium mineral soil.</title>
        <authorList>
            <person name="Dai X."/>
        </authorList>
    </citation>
    <scope>NUCLEOTIDE SEQUENCE [LARGE SCALE GENOMIC DNA]</scope>
    <source>
        <strain evidence="6 7">DXL2</strain>
    </source>
</reference>
<feature type="transmembrane region" description="Helical" evidence="5">
    <location>
        <begin position="234"/>
        <end position="252"/>
    </location>
</feature>
<protein>
    <recommendedName>
        <fullName evidence="8">Energy-coupling factor transporter transmembrane protein EcfT</fullName>
    </recommendedName>
</protein>
<dbReference type="PANTHER" id="PTHR33514">
    <property type="entry name" value="PROTEIN ABCI12, CHLOROPLASTIC"/>
    <property type="match status" value="1"/>
</dbReference>
<evidence type="ECO:0000313" key="6">
    <source>
        <dbReference type="EMBL" id="PYI56650.1"/>
    </source>
</evidence>
<sequence>MRRSARIPRERGIGGRCPDSRTVACLQDRLVAAVNAVDPAAEGVRRRVSRTVAARTRPGAGASRFYFETFDACEGEERMNETGVLSALQYSPDTTLLHRFDPRAKFAFFLSYSALLFSSASLAATIGYGLIAVVLLVFAKFDPIRLWHSVKGIAALLLVMDAVQIVSHPGGNVIAAWNGMAVTTGGIETAARLTCRWLSFYFVVLLMFATTSPARQIEALRKLSTPLGRAGNRWEAFVFMLTIAVLYIPYLIEDAKRIVQARKARGTRPAFWNVPAWGKEAMNLLVPITIGIYRRADVLSAAIEARGYRPGCPRTEYEPLRFGAKDTALVVAACLLPLVGLVVQ</sequence>
<dbReference type="AlphaFoldDB" id="A0A2V5KMY9"/>
<feature type="transmembrane region" description="Helical" evidence="5">
    <location>
        <begin position="197"/>
        <end position="214"/>
    </location>
</feature>
<feature type="transmembrane region" description="Helical" evidence="5">
    <location>
        <begin position="106"/>
        <end position="139"/>
    </location>
</feature>
<organism evidence="6 7">
    <name type="scientific">Paenibacillus flagellatus</name>
    <dbReference type="NCBI Taxonomy" id="2211139"/>
    <lineage>
        <taxon>Bacteria</taxon>
        <taxon>Bacillati</taxon>
        <taxon>Bacillota</taxon>
        <taxon>Bacilli</taxon>
        <taxon>Bacillales</taxon>
        <taxon>Paenibacillaceae</taxon>
        <taxon>Paenibacillus</taxon>
    </lineage>
</organism>
<proteinExistence type="predicted"/>
<keyword evidence="3 5" id="KW-1133">Transmembrane helix</keyword>
<keyword evidence="7" id="KW-1185">Reference proteome</keyword>
<dbReference type="GO" id="GO:0005886">
    <property type="term" value="C:plasma membrane"/>
    <property type="evidence" value="ECO:0007669"/>
    <property type="project" value="UniProtKB-ARBA"/>
</dbReference>
<evidence type="ECO:0008006" key="8">
    <source>
        <dbReference type="Google" id="ProtNLM"/>
    </source>
</evidence>
<comment type="subcellular location">
    <subcellularLocation>
        <location evidence="1">Membrane</location>
        <topology evidence="1">Multi-pass membrane protein</topology>
    </subcellularLocation>
</comment>
<dbReference type="InterPro" id="IPR003339">
    <property type="entry name" value="ABC/ECF_trnsptr_transmembrane"/>
</dbReference>
<keyword evidence="2 5" id="KW-0812">Transmembrane</keyword>
<comment type="caution">
    <text evidence="6">The sequence shown here is derived from an EMBL/GenBank/DDBJ whole genome shotgun (WGS) entry which is preliminary data.</text>
</comment>
<evidence type="ECO:0000313" key="7">
    <source>
        <dbReference type="Proteomes" id="UP000247476"/>
    </source>
</evidence>
<evidence type="ECO:0000256" key="1">
    <source>
        <dbReference type="ARBA" id="ARBA00004141"/>
    </source>
</evidence>
<accession>A0A2V5KMY9</accession>
<evidence type="ECO:0000256" key="3">
    <source>
        <dbReference type="ARBA" id="ARBA00022989"/>
    </source>
</evidence>
<name>A0A2V5KMY9_9BACL</name>
<evidence type="ECO:0000256" key="5">
    <source>
        <dbReference type="SAM" id="Phobius"/>
    </source>
</evidence>
<dbReference type="Pfam" id="PF02361">
    <property type="entry name" value="CbiQ"/>
    <property type="match status" value="1"/>
</dbReference>
<dbReference type="CDD" id="cd16914">
    <property type="entry name" value="EcfT"/>
    <property type="match status" value="1"/>
</dbReference>
<keyword evidence="4 5" id="KW-0472">Membrane</keyword>
<dbReference type="EMBL" id="QJVJ01000002">
    <property type="protein sequence ID" value="PYI56650.1"/>
    <property type="molecule type" value="Genomic_DNA"/>
</dbReference>
<dbReference type="PANTHER" id="PTHR33514:SF13">
    <property type="entry name" value="PROTEIN ABCI12, CHLOROPLASTIC"/>
    <property type="match status" value="1"/>
</dbReference>
<dbReference type="Proteomes" id="UP000247476">
    <property type="component" value="Unassembled WGS sequence"/>
</dbReference>